<gene>
    <name evidence="1" type="ORF">GCM10009741_33330</name>
</gene>
<reference evidence="2" key="1">
    <citation type="journal article" date="2019" name="Int. J. Syst. Evol. Microbiol.">
        <title>The Global Catalogue of Microorganisms (GCM) 10K type strain sequencing project: providing services to taxonomists for standard genome sequencing and annotation.</title>
        <authorList>
            <consortium name="The Broad Institute Genomics Platform"/>
            <consortium name="The Broad Institute Genome Sequencing Center for Infectious Disease"/>
            <person name="Wu L."/>
            <person name="Ma J."/>
        </authorList>
    </citation>
    <scope>NUCLEOTIDE SEQUENCE [LARGE SCALE GENOMIC DNA]</scope>
    <source>
        <strain evidence="2">JCM 14303</strain>
    </source>
</reference>
<keyword evidence="2" id="KW-1185">Reference proteome</keyword>
<protein>
    <submittedName>
        <fullName evidence="1">Uncharacterized protein</fullName>
    </submittedName>
</protein>
<evidence type="ECO:0000313" key="2">
    <source>
        <dbReference type="Proteomes" id="UP001500363"/>
    </source>
</evidence>
<organism evidence="1 2">
    <name type="scientific">Kribbella lupini</name>
    <dbReference type="NCBI Taxonomy" id="291602"/>
    <lineage>
        <taxon>Bacteria</taxon>
        <taxon>Bacillati</taxon>
        <taxon>Actinomycetota</taxon>
        <taxon>Actinomycetes</taxon>
        <taxon>Propionibacteriales</taxon>
        <taxon>Kribbellaceae</taxon>
        <taxon>Kribbella</taxon>
    </lineage>
</organism>
<sequence length="154" mass="16667">MFGPKKVNKWGLADAMAAGIAAKRDLTHLYLMYEAGGTVSIKWEAPSGDRKTQYRITGGDVAGDACPHCAVLIAVDRLAVALPLDDERVERINYEYESTLRNGMLPCPAFGRSPAVEMPFGLMPLMLGGPAWMAEVHVGHGDPHTSADCMDHRA</sequence>
<dbReference type="Proteomes" id="UP001500363">
    <property type="component" value="Unassembled WGS sequence"/>
</dbReference>
<name>A0ABP4LPI5_9ACTN</name>
<evidence type="ECO:0000313" key="1">
    <source>
        <dbReference type="EMBL" id="GAA1528829.1"/>
    </source>
</evidence>
<dbReference type="RefSeq" id="WP_344175017.1">
    <property type="nucleotide sequence ID" value="NZ_BAAANC010000002.1"/>
</dbReference>
<accession>A0ABP4LPI5</accession>
<comment type="caution">
    <text evidence="1">The sequence shown here is derived from an EMBL/GenBank/DDBJ whole genome shotgun (WGS) entry which is preliminary data.</text>
</comment>
<proteinExistence type="predicted"/>
<dbReference type="EMBL" id="BAAANC010000002">
    <property type="protein sequence ID" value="GAA1528829.1"/>
    <property type="molecule type" value="Genomic_DNA"/>
</dbReference>